<feature type="compositionally biased region" description="Acidic residues" evidence="1">
    <location>
        <begin position="18"/>
        <end position="29"/>
    </location>
</feature>
<dbReference type="Proteomes" id="UP001165121">
    <property type="component" value="Unassembled WGS sequence"/>
</dbReference>
<dbReference type="AlphaFoldDB" id="A0A9W6XSP1"/>
<protein>
    <submittedName>
        <fullName evidence="2">Unnamed protein product</fullName>
    </submittedName>
</protein>
<proteinExistence type="predicted"/>
<organism evidence="2 3">
    <name type="scientific">Phytophthora fragariaefolia</name>
    <dbReference type="NCBI Taxonomy" id="1490495"/>
    <lineage>
        <taxon>Eukaryota</taxon>
        <taxon>Sar</taxon>
        <taxon>Stramenopiles</taxon>
        <taxon>Oomycota</taxon>
        <taxon>Peronosporomycetes</taxon>
        <taxon>Peronosporales</taxon>
        <taxon>Peronosporaceae</taxon>
        <taxon>Phytophthora</taxon>
    </lineage>
</organism>
<dbReference type="EMBL" id="BSXT01001717">
    <property type="protein sequence ID" value="GMF44615.1"/>
    <property type="molecule type" value="Genomic_DNA"/>
</dbReference>
<accession>A0A9W6XSP1</accession>
<gene>
    <name evidence="2" type="ORF">Pfra01_001562200</name>
</gene>
<comment type="caution">
    <text evidence="2">The sequence shown here is derived from an EMBL/GenBank/DDBJ whole genome shotgun (WGS) entry which is preliminary data.</text>
</comment>
<evidence type="ECO:0000313" key="3">
    <source>
        <dbReference type="Proteomes" id="UP001165121"/>
    </source>
</evidence>
<evidence type="ECO:0000256" key="1">
    <source>
        <dbReference type="SAM" id="MobiDB-lite"/>
    </source>
</evidence>
<reference evidence="2" key="1">
    <citation type="submission" date="2023-04" db="EMBL/GenBank/DDBJ databases">
        <title>Phytophthora fragariaefolia NBRC 109709.</title>
        <authorList>
            <person name="Ichikawa N."/>
            <person name="Sato H."/>
            <person name="Tonouchi N."/>
        </authorList>
    </citation>
    <scope>NUCLEOTIDE SEQUENCE</scope>
    <source>
        <strain evidence="2">NBRC 109709</strain>
    </source>
</reference>
<name>A0A9W6XSP1_9STRA</name>
<feature type="region of interest" description="Disordered" evidence="1">
    <location>
        <begin position="1"/>
        <end position="58"/>
    </location>
</feature>
<sequence length="232" mass="24939">MKGSRSLPRSVLSSGDAESPDESCSDDGSSEVFCRDALPSDGSAAEGPDPYVSGSKGEEDVTRLLSRMPIPIVHGRIGRLSTLVCRSLAFPKSACHGIGARIPHDHGFGAVRMSMAGAESTPVTITAARSTHCTMLLTWCAQADVDAVNWFLADVLATGNYLPDGCTWKQFAKLLLSPLAYGCDIAVSRFHKYYIKGGRCGARDLYELTLEDGLYLVSAYNRLFTGNVMCFV</sequence>
<evidence type="ECO:0000313" key="2">
    <source>
        <dbReference type="EMBL" id="GMF44615.1"/>
    </source>
</evidence>
<keyword evidence="3" id="KW-1185">Reference proteome</keyword>